<protein>
    <submittedName>
        <fullName evidence="1">Uncharacterized protein</fullName>
    </submittedName>
</protein>
<dbReference type="EMBL" id="BARU01031002">
    <property type="protein sequence ID" value="GAH69686.1"/>
    <property type="molecule type" value="Genomic_DNA"/>
</dbReference>
<sequence>DNPVVRINKNDPNGIIYDSTQIYLPLNQRAILKLYGRGNELIVQNYQDISEVFKLNCFIAKNATEYIICSNSDYLVRILESIKYDYILHN</sequence>
<feature type="non-terminal residue" evidence="1">
    <location>
        <position position="1"/>
    </location>
</feature>
<organism evidence="1">
    <name type="scientific">marine sediment metagenome</name>
    <dbReference type="NCBI Taxonomy" id="412755"/>
    <lineage>
        <taxon>unclassified sequences</taxon>
        <taxon>metagenomes</taxon>
        <taxon>ecological metagenomes</taxon>
    </lineage>
</organism>
<reference evidence="1" key="1">
    <citation type="journal article" date="2014" name="Front. Microbiol.">
        <title>High frequency of phylogenetically diverse reductive dehalogenase-homologous genes in deep subseafloor sedimentary metagenomes.</title>
        <authorList>
            <person name="Kawai M."/>
            <person name="Futagami T."/>
            <person name="Toyoda A."/>
            <person name="Takaki Y."/>
            <person name="Nishi S."/>
            <person name="Hori S."/>
            <person name="Arai W."/>
            <person name="Tsubouchi T."/>
            <person name="Morono Y."/>
            <person name="Uchiyama I."/>
            <person name="Ito T."/>
            <person name="Fujiyama A."/>
            <person name="Inagaki F."/>
            <person name="Takami H."/>
        </authorList>
    </citation>
    <scope>NUCLEOTIDE SEQUENCE</scope>
    <source>
        <strain evidence="1">Expedition CK06-06</strain>
    </source>
</reference>
<name>X1HHP0_9ZZZZ</name>
<accession>X1HHP0</accession>
<comment type="caution">
    <text evidence="1">The sequence shown here is derived from an EMBL/GenBank/DDBJ whole genome shotgun (WGS) entry which is preliminary data.</text>
</comment>
<proteinExistence type="predicted"/>
<dbReference type="AlphaFoldDB" id="X1HHP0"/>
<gene>
    <name evidence="1" type="ORF">S03H2_49095</name>
</gene>
<evidence type="ECO:0000313" key="1">
    <source>
        <dbReference type="EMBL" id="GAH69686.1"/>
    </source>
</evidence>